<dbReference type="InterPro" id="IPR036770">
    <property type="entry name" value="Ankyrin_rpt-contain_sf"/>
</dbReference>
<dbReference type="InterPro" id="IPR021789">
    <property type="entry name" value="KHA_dom"/>
</dbReference>
<sequence>MFGEVGALCCRAQCFTYRTKILSQLLKLKTSALIGAKKINHKDNIAIIKNILKVRYQPTKFKRYITGNAAFPDELLKAGLDPDVGDSKGRTLLVSMAENHIDMIKLLLMNEADVDDTIKHKLSSVSLNEMLQNRELGHRITVPDTLDRPNALMCNEEKHECSLLGSSEGSCCSRVSIIRVSINRGHPVIRRVHCSEPGRLIRLPKSLTEPKSIAGEKFGFDATNAVVINEEGAEIDSIELIRDNDKIFIIDQGPNSLM</sequence>
<keyword evidence="5" id="KW-0407">Ion channel</keyword>
<dbReference type="Gene3D" id="1.25.40.20">
    <property type="entry name" value="Ankyrin repeat-containing domain"/>
    <property type="match status" value="1"/>
</dbReference>
<dbReference type="EMBL" id="JBJUIK010000010">
    <property type="protein sequence ID" value="KAL3515645.1"/>
    <property type="molecule type" value="Genomic_DNA"/>
</dbReference>
<accession>A0ABD2Z842</accession>
<evidence type="ECO:0000256" key="3">
    <source>
        <dbReference type="ARBA" id="ARBA00022882"/>
    </source>
</evidence>
<evidence type="ECO:0000256" key="4">
    <source>
        <dbReference type="ARBA" id="ARBA00022958"/>
    </source>
</evidence>
<organism evidence="7 8">
    <name type="scientific">Cinchona calisaya</name>
    <dbReference type="NCBI Taxonomy" id="153742"/>
    <lineage>
        <taxon>Eukaryota</taxon>
        <taxon>Viridiplantae</taxon>
        <taxon>Streptophyta</taxon>
        <taxon>Embryophyta</taxon>
        <taxon>Tracheophyta</taxon>
        <taxon>Spermatophyta</taxon>
        <taxon>Magnoliopsida</taxon>
        <taxon>eudicotyledons</taxon>
        <taxon>Gunneridae</taxon>
        <taxon>Pentapetalae</taxon>
        <taxon>asterids</taxon>
        <taxon>lamiids</taxon>
        <taxon>Gentianales</taxon>
        <taxon>Rubiaceae</taxon>
        <taxon>Cinchonoideae</taxon>
        <taxon>Cinchoneae</taxon>
        <taxon>Cinchona</taxon>
    </lineage>
</organism>
<gene>
    <name evidence="7" type="ORF">ACH5RR_022547</name>
</gene>
<proteinExistence type="predicted"/>
<dbReference type="PANTHER" id="PTHR45743">
    <property type="entry name" value="POTASSIUM CHANNEL AKT1"/>
    <property type="match status" value="1"/>
</dbReference>
<comment type="caution">
    <text evidence="7">The sequence shown here is derived from an EMBL/GenBank/DDBJ whole genome shotgun (WGS) entry which is preliminary data.</text>
</comment>
<evidence type="ECO:0000256" key="2">
    <source>
        <dbReference type="ARBA" id="ARBA00022826"/>
    </source>
</evidence>
<keyword evidence="3" id="KW-0406">Ion transport</keyword>
<dbReference type="PROSITE" id="PS51490">
    <property type="entry name" value="KHA"/>
    <property type="match status" value="1"/>
</dbReference>
<reference evidence="7 8" key="1">
    <citation type="submission" date="2024-11" db="EMBL/GenBank/DDBJ databases">
        <title>A near-complete genome assembly of Cinchona calisaya.</title>
        <authorList>
            <person name="Lian D.C."/>
            <person name="Zhao X.W."/>
            <person name="Wei L."/>
        </authorList>
    </citation>
    <scope>NUCLEOTIDE SEQUENCE [LARGE SCALE GENOMIC DNA]</scope>
    <source>
        <tissue evidence="7">Nenye</tissue>
    </source>
</reference>
<evidence type="ECO:0000256" key="1">
    <source>
        <dbReference type="ARBA" id="ARBA00022538"/>
    </source>
</evidence>
<dbReference type="Pfam" id="PF11834">
    <property type="entry name" value="KHA"/>
    <property type="match status" value="1"/>
</dbReference>
<evidence type="ECO:0000313" key="7">
    <source>
        <dbReference type="EMBL" id="KAL3515645.1"/>
    </source>
</evidence>
<evidence type="ECO:0000256" key="5">
    <source>
        <dbReference type="ARBA" id="ARBA00023303"/>
    </source>
</evidence>
<evidence type="ECO:0000259" key="6">
    <source>
        <dbReference type="PROSITE" id="PS51490"/>
    </source>
</evidence>
<dbReference type="PANTHER" id="PTHR45743:SF21">
    <property type="entry name" value="POTASSIUM CHANNEL AKT2_3"/>
    <property type="match status" value="1"/>
</dbReference>
<protein>
    <recommendedName>
        <fullName evidence="6">KHA domain-containing protein</fullName>
    </recommendedName>
</protein>
<evidence type="ECO:0000313" key="8">
    <source>
        <dbReference type="Proteomes" id="UP001630127"/>
    </source>
</evidence>
<keyword evidence="1" id="KW-0633">Potassium transport</keyword>
<dbReference type="Proteomes" id="UP001630127">
    <property type="component" value="Unassembled WGS sequence"/>
</dbReference>
<keyword evidence="3" id="KW-0851">Voltage-gated channel</keyword>
<dbReference type="GO" id="GO:0005267">
    <property type="term" value="F:potassium channel activity"/>
    <property type="evidence" value="ECO:0007669"/>
    <property type="project" value="UniProtKB-KW"/>
</dbReference>
<name>A0ABD2Z842_9GENT</name>
<dbReference type="SUPFAM" id="SSF48403">
    <property type="entry name" value="Ankyrin repeat"/>
    <property type="match status" value="1"/>
</dbReference>
<keyword evidence="8" id="KW-1185">Reference proteome</keyword>
<dbReference type="InterPro" id="IPR045319">
    <property type="entry name" value="KAT/AKT"/>
</dbReference>
<keyword evidence="3" id="KW-0813">Transport</keyword>
<dbReference type="GO" id="GO:0034702">
    <property type="term" value="C:monoatomic ion channel complex"/>
    <property type="evidence" value="ECO:0007669"/>
    <property type="project" value="UniProtKB-KW"/>
</dbReference>
<keyword evidence="4" id="KW-0630">Potassium</keyword>
<dbReference type="AlphaFoldDB" id="A0ABD2Z842"/>
<keyword evidence="2" id="KW-0631">Potassium channel</keyword>
<feature type="domain" description="KHA" evidence="6">
    <location>
        <begin position="179"/>
        <end position="258"/>
    </location>
</feature>